<dbReference type="RefSeq" id="XP_002183041.1">
    <property type="nucleotide sequence ID" value="XM_002183005.1"/>
</dbReference>
<feature type="region of interest" description="Disordered" evidence="3">
    <location>
        <begin position="694"/>
        <end position="719"/>
    </location>
</feature>
<dbReference type="SMART" id="SM00248">
    <property type="entry name" value="ANK"/>
    <property type="match status" value="2"/>
</dbReference>
<dbReference type="HOGENOM" id="CLU_347642_0_0_1"/>
<feature type="compositionally biased region" description="Basic and acidic residues" evidence="3">
    <location>
        <begin position="99"/>
        <end position="116"/>
    </location>
</feature>
<evidence type="ECO:0000256" key="3">
    <source>
        <dbReference type="SAM" id="MobiDB-lite"/>
    </source>
</evidence>
<feature type="region of interest" description="Disordered" evidence="3">
    <location>
        <begin position="1"/>
        <end position="193"/>
    </location>
</feature>
<feature type="compositionally biased region" description="Basic and acidic residues" evidence="3">
    <location>
        <begin position="183"/>
        <end position="193"/>
    </location>
</feature>
<dbReference type="KEGG" id="pti:PHATRDRAFT_48543"/>
<feature type="compositionally biased region" description="Basic and acidic residues" evidence="3">
    <location>
        <begin position="709"/>
        <end position="719"/>
    </location>
</feature>
<dbReference type="InterPro" id="IPR002110">
    <property type="entry name" value="Ankyrin_rpt"/>
</dbReference>
<feature type="region of interest" description="Disordered" evidence="3">
    <location>
        <begin position="345"/>
        <end position="378"/>
    </location>
</feature>
<dbReference type="EMBL" id="CM000620">
    <property type="protein sequence ID" value="EEC45259.1"/>
    <property type="molecule type" value="Genomic_DNA"/>
</dbReference>
<reference evidence="5" key="2">
    <citation type="submission" date="2008-08" db="EMBL/GenBank/DDBJ databases">
        <authorList>
            <consortium name="Diatom Consortium"/>
            <person name="Grigoriev I."/>
            <person name="Grimwood J."/>
            <person name="Kuo A."/>
            <person name="Otillar R.P."/>
            <person name="Salamov A."/>
            <person name="Detter J.C."/>
            <person name="Lindquist E."/>
            <person name="Shapiro H."/>
            <person name="Lucas S."/>
            <person name="Glavina del Rio T."/>
            <person name="Pitluck S."/>
            <person name="Rokhsar D."/>
            <person name="Bowler C."/>
        </authorList>
    </citation>
    <scope>GENOME REANNOTATION</scope>
    <source>
        <strain evidence="5">CCAP 1055/1</strain>
    </source>
</reference>
<organism evidence="4 5">
    <name type="scientific">Phaeodactylum tricornutum (strain CCAP 1055/1)</name>
    <dbReference type="NCBI Taxonomy" id="556484"/>
    <lineage>
        <taxon>Eukaryota</taxon>
        <taxon>Sar</taxon>
        <taxon>Stramenopiles</taxon>
        <taxon>Ochrophyta</taxon>
        <taxon>Bacillariophyta</taxon>
        <taxon>Bacillariophyceae</taxon>
        <taxon>Bacillariophycidae</taxon>
        <taxon>Naviculales</taxon>
        <taxon>Phaeodactylaceae</taxon>
        <taxon>Phaeodactylum</taxon>
    </lineage>
</organism>
<gene>
    <name evidence="4" type="ORF">PHATRDRAFT_48543</name>
</gene>
<keyword evidence="1" id="KW-0040">ANK repeat</keyword>
<feature type="compositionally biased region" description="Acidic residues" evidence="3">
    <location>
        <begin position="87"/>
        <end position="98"/>
    </location>
</feature>
<feature type="compositionally biased region" description="Acidic residues" evidence="3">
    <location>
        <begin position="11"/>
        <end position="31"/>
    </location>
</feature>
<accession>B7G7M0</accession>
<dbReference type="AlphaFoldDB" id="B7G7M0"/>
<dbReference type="InterPro" id="IPR036770">
    <property type="entry name" value="Ankyrin_rpt-contain_sf"/>
</dbReference>
<feature type="compositionally biased region" description="Acidic residues" evidence="3">
    <location>
        <begin position="137"/>
        <end position="146"/>
    </location>
</feature>
<dbReference type="SUPFAM" id="SSF48403">
    <property type="entry name" value="Ankyrin repeat"/>
    <property type="match status" value="1"/>
</dbReference>
<feature type="compositionally biased region" description="Polar residues" evidence="3">
    <location>
        <begin position="694"/>
        <end position="708"/>
    </location>
</feature>
<name>B7G7M0_PHATC</name>
<feature type="compositionally biased region" description="Basic and acidic residues" evidence="3">
    <location>
        <begin position="32"/>
        <end position="45"/>
    </location>
</feature>
<dbReference type="Proteomes" id="UP000000759">
    <property type="component" value="Chromosome 18"/>
</dbReference>
<dbReference type="Gene3D" id="1.25.40.20">
    <property type="entry name" value="Ankyrin repeat-containing domain"/>
    <property type="match status" value="1"/>
</dbReference>
<feature type="region of interest" description="Disordered" evidence="3">
    <location>
        <begin position="788"/>
        <end position="812"/>
    </location>
</feature>
<evidence type="ECO:0000313" key="5">
    <source>
        <dbReference type="Proteomes" id="UP000000759"/>
    </source>
</evidence>
<keyword evidence="2" id="KW-0175">Coiled coil</keyword>
<feature type="coiled-coil region" evidence="2">
    <location>
        <begin position="599"/>
        <end position="640"/>
    </location>
</feature>
<dbReference type="PROSITE" id="PS50297">
    <property type="entry name" value="ANK_REP_REGION"/>
    <property type="match status" value="1"/>
</dbReference>
<reference evidence="4 5" key="1">
    <citation type="journal article" date="2008" name="Nature">
        <title>The Phaeodactylum genome reveals the evolutionary history of diatom genomes.</title>
        <authorList>
            <person name="Bowler C."/>
            <person name="Allen A.E."/>
            <person name="Badger J.H."/>
            <person name="Grimwood J."/>
            <person name="Jabbari K."/>
            <person name="Kuo A."/>
            <person name="Maheswari U."/>
            <person name="Martens C."/>
            <person name="Maumus F."/>
            <person name="Otillar R.P."/>
            <person name="Rayko E."/>
            <person name="Salamov A."/>
            <person name="Vandepoele K."/>
            <person name="Beszteri B."/>
            <person name="Gruber A."/>
            <person name="Heijde M."/>
            <person name="Katinka M."/>
            <person name="Mock T."/>
            <person name="Valentin K."/>
            <person name="Verret F."/>
            <person name="Berges J.A."/>
            <person name="Brownlee C."/>
            <person name="Cadoret J.P."/>
            <person name="Chiovitti A."/>
            <person name="Choi C.J."/>
            <person name="Coesel S."/>
            <person name="De Martino A."/>
            <person name="Detter J.C."/>
            <person name="Durkin C."/>
            <person name="Falciatore A."/>
            <person name="Fournet J."/>
            <person name="Haruta M."/>
            <person name="Huysman M.J."/>
            <person name="Jenkins B.D."/>
            <person name="Jiroutova K."/>
            <person name="Jorgensen R.E."/>
            <person name="Joubert Y."/>
            <person name="Kaplan A."/>
            <person name="Kroger N."/>
            <person name="Kroth P.G."/>
            <person name="La Roche J."/>
            <person name="Lindquist E."/>
            <person name="Lommer M."/>
            <person name="Martin-Jezequel V."/>
            <person name="Lopez P.J."/>
            <person name="Lucas S."/>
            <person name="Mangogna M."/>
            <person name="McGinnis K."/>
            <person name="Medlin L.K."/>
            <person name="Montsant A."/>
            <person name="Oudot-Le Secq M.P."/>
            <person name="Napoli C."/>
            <person name="Obornik M."/>
            <person name="Parker M.S."/>
            <person name="Petit J.L."/>
            <person name="Porcel B.M."/>
            <person name="Poulsen N."/>
            <person name="Robison M."/>
            <person name="Rychlewski L."/>
            <person name="Rynearson T.A."/>
            <person name="Schmutz J."/>
            <person name="Shapiro H."/>
            <person name="Siaut M."/>
            <person name="Stanley M."/>
            <person name="Sussman M.R."/>
            <person name="Taylor A.R."/>
            <person name="Vardi A."/>
            <person name="von Dassow P."/>
            <person name="Vyverman W."/>
            <person name="Willis A."/>
            <person name="Wyrwicz L.S."/>
            <person name="Rokhsar D.S."/>
            <person name="Weissenbach J."/>
            <person name="Armbrust E.V."/>
            <person name="Green B.R."/>
            <person name="Van de Peer Y."/>
            <person name="Grigoriev I.V."/>
        </authorList>
    </citation>
    <scope>NUCLEOTIDE SEQUENCE [LARGE SCALE GENOMIC DNA]</scope>
    <source>
        <strain evidence="4 5">CCAP 1055/1</strain>
    </source>
</reference>
<dbReference type="PROSITE" id="PS50088">
    <property type="entry name" value="ANK_REPEAT"/>
    <property type="match status" value="1"/>
</dbReference>
<dbReference type="eggNOG" id="ENOG502SPXF">
    <property type="taxonomic scope" value="Eukaryota"/>
</dbReference>
<evidence type="ECO:0008006" key="6">
    <source>
        <dbReference type="Google" id="ProtNLM"/>
    </source>
</evidence>
<dbReference type="InParanoid" id="B7G7M0"/>
<evidence type="ECO:0000256" key="1">
    <source>
        <dbReference type="PROSITE-ProRule" id="PRU00023"/>
    </source>
</evidence>
<sequence length="812" mass="88212">MPWFWGRSRDNDEEESYESYTDEEYEAEDDHEDHPSLTLEDKDAETGSGVLVENLPDTDNHTDKKTGDESHVSEDLSVPQQPRETPEDSELGEDEDSREDTTRRDEEDWVPERIHVVDPSNSGTGNRHRLPSALTVGDEDEEDEDDFLPHPTGKQIASDEEEQTPMATEKQHETASGVSSSAHTDDKNEDQVTSLAEKRSLLVLAAEHDRVDIINAILTNESNTKNSSSNAATATPQTQDRETLLSTGIPPLHIAVSFGSTSAVNCLLRMGADPSIRPNVAAIQQEAANHVSETENHGISKNTAVDIPNMGRFDGISAWELAFGNGLEENSQSMSSGWSVFGSPTSTGAAATDIGNIPERSNTGAASSPLRPKPIRPVDMAPSKREAIRHAFTAEALRCIGSDEVARLQQLVDAGMPADIDIGGKDLYNWSVEMGAPACEELLRPVEAARHGTDANLETADAAASKLVTKSAVLDRPHTDQAESVPQLLNRLDELASLAKALSTCLDNMAEEVSVCHGLLLMGGGASALASHVRSLKATQEGKLAELERMQEVWENGEDELAYWVREAGSEGEAIASQWLLIPESPTKSRLPGVDCNANESLEAQRRQLQAQIGASESQIRKLRVAIADLSEENARNLEEVEARGLTGGISLVRNIRDEIREIEFALFEAKNGEATCRTKTSLIISKVQTSKNPGALSLSNQETSGESTAEKPPRKVKGLEEGQCREMADPIVGFRATSLAKQKTPESEKIATGQSRALAVRGDGDRGFFPLSLWQILLRIIGIRESSNSSRTTRRSKTNSDNNMSQPALIV</sequence>
<feature type="repeat" description="ANK" evidence="1">
    <location>
        <begin position="247"/>
        <end position="279"/>
    </location>
</feature>
<protein>
    <recommendedName>
        <fullName evidence="6">Ankyrin repeat protein</fullName>
    </recommendedName>
</protein>
<dbReference type="Pfam" id="PF00023">
    <property type="entry name" value="Ank"/>
    <property type="match status" value="1"/>
</dbReference>
<evidence type="ECO:0000313" key="4">
    <source>
        <dbReference type="EMBL" id="EEC45259.1"/>
    </source>
</evidence>
<evidence type="ECO:0000256" key="2">
    <source>
        <dbReference type="SAM" id="Coils"/>
    </source>
</evidence>
<keyword evidence="5" id="KW-1185">Reference proteome</keyword>
<dbReference type="GeneID" id="7194716"/>
<proteinExistence type="predicted"/>
<dbReference type="PaxDb" id="2850-Phatr48543"/>
<feature type="compositionally biased region" description="Basic and acidic residues" evidence="3">
    <location>
        <begin position="58"/>
        <end position="74"/>
    </location>
</feature>
<dbReference type="OrthoDB" id="45490at2759"/>